<accession>A0AAV7S361</accession>
<dbReference type="AlphaFoldDB" id="A0AAV7S361"/>
<feature type="region of interest" description="Disordered" evidence="1">
    <location>
        <begin position="22"/>
        <end position="128"/>
    </location>
</feature>
<feature type="compositionally biased region" description="Basic and acidic residues" evidence="1">
    <location>
        <begin position="29"/>
        <end position="45"/>
    </location>
</feature>
<feature type="compositionally biased region" description="Basic and acidic residues" evidence="1">
    <location>
        <begin position="65"/>
        <end position="76"/>
    </location>
</feature>
<dbReference type="Proteomes" id="UP001066276">
    <property type="component" value="Chromosome 5"/>
</dbReference>
<reference evidence="2" key="1">
    <citation type="journal article" date="2022" name="bioRxiv">
        <title>Sequencing and chromosome-scale assembly of the giantPleurodeles waltlgenome.</title>
        <authorList>
            <person name="Brown T."/>
            <person name="Elewa A."/>
            <person name="Iarovenko S."/>
            <person name="Subramanian E."/>
            <person name="Araus A.J."/>
            <person name="Petzold A."/>
            <person name="Susuki M."/>
            <person name="Suzuki K.-i.T."/>
            <person name="Hayashi T."/>
            <person name="Toyoda A."/>
            <person name="Oliveira C."/>
            <person name="Osipova E."/>
            <person name="Leigh N.D."/>
            <person name="Simon A."/>
            <person name="Yun M.H."/>
        </authorList>
    </citation>
    <scope>NUCLEOTIDE SEQUENCE</scope>
    <source>
        <strain evidence="2">20211129_DDA</strain>
        <tissue evidence="2">Liver</tissue>
    </source>
</reference>
<gene>
    <name evidence="2" type="ORF">NDU88_011909</name>
</gene>
<proteinExistence type="predicted"/>
<organism evidence="2 3">
    <name type="scientific">Pleurodeles waltl</name>
    <name type="common">Iberian ribbed newt</name>
    <dbReference type="NCBI Taxonomy" id="8319"/>
    <lineage>
        <taxon>Eukaryota</taxon>
        <taxon>Metazoa</taxon>
        <taxon>Chordata</taxon>
        <taxon>Craniata</taxon>
        <taxon>Vertebrata</taxon>
        <taxon>Euteleostomi</taxon>
        <taxon>Amphibia</taxon>
        <taxon>Batrachia</taxon>
        <taxon>Caudata</taxon>
        <taxon>Salamandroidea</taxon>
        <taxon>Salamandridae</taxon>
        <taxon>Pleurodelinae</taxon>
        <taxon>Pleurodeles</taxon>
    </lineage>
</organism>
<evidence type="ECO:0000313" key="2">
    <source>
        <dbReference type="EMBL" id="KAJ1159241.1"/>
    </source>
</evidence>
<dbReference type="EMBL" id="JANPWB010000009">
    <property type="protein sequence ID" value="KAJ1159241.1"/>
    <property type="molecule type" value="Genomic_DNA"/>
</dbReference>
<evidence type="ECO:0000256" key="1">
    <source>
        <dbReference type="SAM" id="MobiDB-lite"/>
    </source>
</evidence>
<sequence>METPSASMSRFPVSRETLEDFRAAGGEMEAVRDGEEREVKGERKANPGGTEQRVEIEEEETEVGGEERGTTHEGAPESKNQGTSHDPRGSWLAKVRSLLGTRDRRAKKPPGKGTGEFGEGEKGGAQAP</sequence>
<keyword evidence="3" id="KW-1185">Reference proteome</keyword>
<name>A0AAV7S361_PLEWA</name>
<protein>
    <submittedName>
        <fullName evidence="2">Uncharacterized protein</fullName>
    </submittedName>
</protein>
<comment type="caution">
    <text evidence="2">The sequence shown here is derived from an EMBL/GenBank/DDBJ whole genome shotgun (WGS) entry which is preliminary data.</text>
</comment>
<evidence type="ECO:0000313" key="3">
    <source>
        <dbReference type="Proteomes" id="UP001066276"/>
    </source>
</evidence>